<gene>
    <name evidence="1" type="ORF">SDC9_188027</name>
</gene>
<name>A0A645HQH1_9ZZZZ</name>
<dbReference type="EMBL" id="VSSQ01096927">
    <property type="protein sequence ID" value="MPN40489.1"/>
    <property type="molecule type" value="Genomic_DNA"/>
</dbReference>
<proteinExistence type="predicted"/>
<accession>A0A645HQH1</accession>
<evidence type="ECO:0000313" key="1">
    <source>
        <dbReference type="EMBL" id="MPN40489.1"/>
    </source>
</evidence>
<dbReference type="AlphaFoldDB" id="A0A645HQH1"/>
<protein>
    <submittedName>
        <fullName evidence="1">Uncharacterized protein</fullName>
    </submittedName>
</protein>
<organism evidence="1">
    <name type="scientific">bioreactor metagenome</name>
    <dbReference type="NCBI Taxonomy" id="1076179"/>
    <lineage>
        <taxon>unclassified sequences</taxon>
        <taxon>metagenomes</taxon>
        <taxon>ecological metagenomes</taxon>
    </lineage>
</organism>
<reference evidence="1" key="1">
    <citation type="submission" date="2019-08" db="EMBL/GenBank/DDBJ databases">
        <authorList>
            <person name="Kucharzyk K."/>
            <person name="Murdoch R.W."/>
            <person name="Higgins S."/>
            <person name="Loffler F."/>
        </authorList>
    </citation>
    <scope>NUCLEOTIDE SEQUENCE</scope>
</reference>
<sequence>MREAPCFVPPAVQLAAGLGDAARDAGGVEHSGEALVQLRLGCHMGAGLIGRDNAVIIPVGEHSVQIHKRLAPRCARCTRGKHQHVVIKAIDACPLLIQAFVFKRGLLAELAQHVHQFLECFDGSLALRRSLADSTRGDAVLILETFKDAIQILHAGLAGGCGVGTGGEDGVQRETPLVRPFKKQRVFVLCGAPA</sequence>
<comment type="caution">
    <text evidence="1">The sequence shown here is derived from an EMBL/GenBank/DDBJ whole genome shotgun (WGS) entry which is preliminary data.</text>
</comment>